<organism evidence="1 2">
    <name type="scientific">Portunus trituberculatus</name>
    <name type="common">Swimming crab</name>
    <name type="synonym">Neptunus trituberculatus</name>
    <dbReference type="NCBI Taxonomy" id="210409"/>
    <lineage>
        <taxon>Eukaryota</taxon>
        <taxon>Metazoa</taxon>
        <taxon>Ecdysozoa</taxon>
        <taxon>Arthropoda</taxon>
        <taxon>Crustacea</taxon>
        <taxon>Multicrustacea</taxon>
        <taxon>Malacostraca</taxon>
        <taxon>Eumalacostraca</taxon>
        <taxon>Eucarida</taxon>
        <taxon>Decapoda</taxon>
        <taxon>Pleocyemata</taxon>
        <taxon>Brachyura</taxon>
        <taxon>Eubrachyura</taxon>
        <taxon>Portunoidea</taxon>
        <taxon>Portunidae</taxon>
        <taxon>Portuninae</taxon>
        <taxon>Portunus</taxon>
    </lineage>
</organism>
<proteinExistence type="predicted"/>
<accession>A0A5B7E6N9</accession>
<reference evidence="1 2" key="1">
    <citation type="submission" date="2019-05" db="EMBL/GenBank/DDBJ databases">
        <title>Another draft genome of Portunus trituberculatus and its Hox gene families provides insights of decapod evolution.</title>
        <authorList>
            <person name="Jeong J.-H."/>
            <person name="Song I."/>
            <person name="Kim S."/>
            <person name="Choi T."/>
            <person name="Kim D."/>
            <person name="Ryu S."/>
            <person name="Kim W."/>
        </authorList>
    </citation>
    <scope>NUCLEOTIDE SEQUENCE [LARGE SCALE GENOMIC DNA]</scope>
    <source>
        <tissue evidence="1">Muscle</tissue>
    </source>
</reference>
<dbReference type="AlphaFoldDB" id="A0A5B7E6N9"/>
<keyword evidence="2" id="KW-1185">Reference proteome</keyword>
<dbReference type="EMBL" id="VSRR010002117">
    <property type="protein sequence ID" value="MPC29680.1"/>
    <property type="molecule type" value="Genomic_DNA"/>
</dbReference>
<evidence type="ECO:0000313" key="1">
    <source>
        <dbReference type="EMBL" id="MPC29680.1"/>
    </source>
</evidence>
<evidence type="ECO:0000313" key="2">
    <source>
        <dbReference type="Proteomes" id="UP000324222"/>
    </source>
</evidence>
<protein>
    <submittedName>
        <fullName evidence="1">Uncharacterized protein</fullName>
    </submittedName>
</protein>
<gene>
    <name evidence="1" type="ORF">E2C01_022925</name>
</gene>
<name>A0A5B7E6N9_PORTR</name>
<dbReference type="Proteomes" id="UP000324222">
    <property type="component" value="Unassembled WGS sequence"/>
</dbReference>
<sequence length="65" mass="6802">MLVGVEGRWGREGGGSGVVIHQPGVAPSRIPHSDTQLSEVLTLAIAPDNAATHILLQIGISHWPT</sequence>
<comment type="caution">
    <text evidence="1">The sequence shown here is derived from an EMBL/GenBank/DDBJ whole genome shotgun (WGS) entry which is preliminary data.</text>
</comment>